<evidence type="ECO:0000259" key="1">
    <source>
        <dbReference type="Pfam" id="PF07883"/>
    </source>
</evidence>
<dbReference type="Proteomes" id="UP000011645">
    <property type="component" value="Unassembled WGS sequence"/>
</dbReference>
<dbReference type="AlphaFoldDB" id="D8J4R0"/>
<organism evidence="2 4">
    <name type="scientific">Halalkalicoccus jeotgali (strain DSM 18796 / CECT 7217 / JCM 14584 / KCTC 4019 / B3)</name>
    <dbReference type="NCBI Taxonomy" id="795797"/>
    <lineage>
        <taxon>Archaea</taxon>
        <taxon>Methanobacteriati</taxon>
        <taxon>Methanobacteriota</taxon>
        <taxon>Stenosarchaea group</taxon>
        <taxon>Halobacteria</taxon>
        <taxon>Halobacteriales</taxon>
        <taxon>Halococcaceae</taxon>
        <taxon>Halalkalicoccus</taxon>
    </lineage>
</organism>
<protein>
    <submittedName>
        <fullName evidence="2">Cyclic nucleotide-binding protein</fullName>
    </submittedName>
</protein>
<name>D8J4R0_HALJB</name>
<dbReference type="Proteomes" id="UP000000390">
    <property type="component" value="Chromosome"/>
</dbReference>
<dbReference type="InterPro" id="IPR013096">
    <property type="entry name" value="Cupin_2"/>
</dbReference>
<evidence type="ECO:0000313" key="3">
    <source>
        <dbReference type="EMBL" id="ELY36064.1"/>
    </source>
</evidence>
<dbReference type="SUPFAM" id="SSF51182">
    <property type="entry name" value="RmlC-like cupins"/>
    <property type="match status" value="1"/>
</dbReference>
<gene>
    <name evidence="2" type="ordered locus">HacjB3_10720</name>
    <name evidence="3" type="ORF">C497_11947</name>
</gene>
<dbReference type="eggNOG" id="arCOG03006">
    <property type="taxonomic scope" value="Archaea"/>
</dbReference>
<dbReference type="OrthoDB" id="82049at2157"/>
<dbReference type="EMBL" id="AOHV01000030">
    <property type="protein sequence ID" value="ELY36064.1"/>
    <property type="molecule type" value="Genomic_DNA"/>
</dbReference>
<feature type="domain" description="Cupin type-2" evidence="1">
    <location>
        <begin position="72"/>
        <end position="135"/>
    </location>
</feature>
<proteinExistence type="predicted"/>
<dbReference type="STRING" id="795797.HacjB3_10720"/>
<dbReference type="HOGENOM" id="CLU_144575_0_0_2"/>
<evidence type="ECO:0000313" key="2">
    <source>
        <dbReference type="EMBL" id="ADJ15527.1"/>
    </source>
</evidence>
<reference evidence="3 5" key="2">
    <citation type="journal article" date="2014" name="PLoS Genet.">
        <title>Phylogenetically driven sequencing of extremely halophilic archaea reveals strategies for static and dynamic osmo-response.</title>
        <authorList>
            <person name="Becker E.A."/>
            <person name="Seitzer P.M."/>
            <person name="Tritt A."/>
            <person name="Larsen D."/>
            <person name="Krusor M."/>
            <person name="Yao A.I."/>
            <person name="Wu D."/>
            <person name="Madern D."/>
            <person name="Eisen J.A."/>
            <person name="Darling A.E."/>
            <person name="Facciotti M.T."/>
        </authorList>
    </citation>
    <scope>NUCLEOTIDE SEQUENCE [LARGE SCALE GENOMIC DNA]</scope>
    <source>
        <strain evidence="3">B3</strain>
        <strain evidence="5">DSM 18796 / CECT 7217 / JCM 14584 / KCTC 4019 / B3</strain>
    </source>
</reference>
<dbReference type="InterPro" id="IPR011051">
    <property type="entry name" value="RmlC_Cupin_sf"/>
</dbReference>
<evidence type="ECO:0000313" key="4">
    <source>
        <dbReference type="Proteomes" id="UP000000390"/>
    </source>
</evidence>
<sequence length="152" mass="17596">MGTHDTIGEYLIVRTARLSDRTTRFFHPVRRVRTVYTHRTIEEVEPREIEGIEPRLRAIGYELRPEETRPSVWEYREGESNNRHRQGQQEELYLVLSGRFEMEIEGETVDLAAGDVIVVPPESWRQLTACEDSRVLVVGAPNVADDGIVYEE</sequence>
<dbReference type="KEGG" id="hje:HacjB3_10720"/>
<evidence type="ECO:0000313" key="5">
    <source>
        <dbReference type="Proteomes" id="UP000011645"/>
    </source>
</evidence>
<dbReference type="Gene3D" id="2.60.120.10">
    <property type="entry name" value="Jelly Rolls"/>
    <property type="match status" value="1"/>
</dbReference>
<dbReference type="PATRIC" id="fig|795797.18.peg.2143"/>
<reference evidence="2 4" key="1">
    <citation type="journal article" date="2010" name="J. Bacteriol.">
        <title>Complete genome sequence of Halalkalicoccus jeotgali B3(T), an extremely halophilic archaeon.</title>
        <authorList>
            <person name="Roh S.W."/>
            <person name="Nam Y.D."/>
            <person name="Nam S.H."/>
            <person name="Choi S.H."/>
            <person name="Park H.S."/>
            <person name="Bae J.W."/>
        </authorList>
    </citation>
    <scope>NUCLEOTIDE SEQUENCE [LARGE SCALE GENOMIC DNA]</scope>
    <source>
        <strain evidence="2">B3</strain>
        <strain evidence="4">DSM 18796 / CECT 7217 / JCM 14584 / KCTC 4019 / B3</strain>
    </source>
</reference>
<accession>D8J4R0</accession>
<keyword evidence="5" id="KW-1185">Reference proteome</keyword>
<dbReference type="Pfam" id="PF07883">
    <property type="entry name" value="Cupin_2"/>
    <property type="match status" value="1"/>
</dbReference>
<dbReference type="InterPro" id="IPR014710">
    <property type="entry name" value="RmlC-like_jellyroll"/>
</dbReference>
<dbReference type="EMBL" id="CP002062">
    <property type="protein sequence ID" value="ADJ15527.1"/>
    <property type="molecule type" value="Genomic_DNA"/>
</dbReference>